<feature type="domain" description="HTH araC/xylS-type" evidence="12">
    <location>
        <begin position="829"/>
        <end position="928"/>
    </location>
</feature>
<feature type="repeat" description="TPR" evidence="8">
    <location>
        <begin position="256"/>
        <end position="289"/>
    </location>
</feature>
<evidence type="ECO:0000259" key="14">
    <source>
        <dbReference type="PROSITE" id="PS50110"/>
    </source>
</evidence>
<dbReference type="SMART" id="SM00388">
    <property type="entry name" value="HisKA"/>
    <property type="match status" value="1"/>
</dbReference>
<dbReference type="Pfam" id="PF13424">
    <property type="entry name" value="TPR_12"/>
    <property type="match status" value="1"/>
</dbReference>
<dbReference type="PROSITE" id="PS50109">
    <property type="entry name" value="HIS_KIN"/>
    <property type="match status" value="1"/>
</dbReference>
<dbReference type="Pfam" id="PF12833">
    <property type="entry name" value="HTH_18"/>
    <property type="match status" value="1"/>
</dbReference>
<dbReference type="SMART" id="SM00342">
    <property type="entry name" value="HTH_ARAC"/>
    <property type="match status" value="1"/>
</dbReference>
<dbReference type="InterPro" id="IPR036097">
    <property type="entry name" value="HisK_dim/P_sf"/>
</dbReference>
<dbReference type="SMART" id="SM00387">
    <property type="entry name" value="HATPase_c"/>
    <property type="match status" value="1"/>
</dbReference>
<dbReference type="InterPro" id="IPR004358">
    <property type="entry name" value="Sig_transdc_His_kin-like_C"/>
</dbReference>
<keyword evidence="16" id="KW-1185">Reference proteome</keyword>
<keyword evidence="11" id="KW-0732">Signal</keyword>
<dbReference type="Proteomes" id="UP001264980">
    <property type="component" value="Unassembled WGS sequence"/>
</dbReference>
<sequence length="928" mass="104769">MMCWLIFSFFKKKYGVLALLMLPGCWFAGNALAQKSIADSLKHELSLHRAEDTVRVNIYIRLSRYYFGVDQNQAQSNGEAALRLAQKLSFHKGIASAQIWLAMNYQMTGQNEAAIRHALSAEAIAEKYGFTGLVAESNRTLGVIYTDLDDLSQAEGYYTKAIKYAEISHDYGLQARALNGLGDIELRRKKHKEGLKRFFQSLAIAREHSMPFYLPVILSNIGASYGSYFNNTTLQEKYFDEALVAARKSGNRYAEASILANLGQLYTKTGRYRESEAYLHQSLKINQESGIKNGTQKVYLKLVELSMKQNDFPKVRQYIDEYYNLRNTLLNEEKSKQIVRLEEQFKSAKKEQKIQLLEQEKRLQIASKNFWIIGSLLLSVATVIIYYLQQSRNRKSRQLLDVQKTLIRQLEETDLLKSRFFANISHEFRTPLSLILAPVEEMLRSGKPSGNDHKNLNLVKRNANRLLDLVNQLLDLSKLEAGKMTLQIAHGDLQEWLRILATSFDSLAEAKKIAFVTHFDLPRSEAWFDRDKLEKIMNNILSNAFKFTEAGGNVTLSLRTSGDHSELQITLADTGAGISQEDLPHVFSPFYQVRRTVDDGQPGTGLGLAMVSELVKLYRGKLGLTSRPGEGTVVEIALPVTKEKLDFAEIVVAEGAPAALKKSGAAHPITTKMEPNNQAEDCMLIVEDNQELRHFIAHVFHDQFRVITATDGADGLKTAIEMMPDIIISDVMMPEMDGIDLTRHIRENELTSHIPVLLLTAKSDQDSRMDGLRTGADDYLAKPFSTDELRVRVSNLISLRKNLAAKYRKEIMNGPAEERVPSADDKFVANLRAAIEANMSNASFSVEQLAGEMCLSRTQLFRKVKALFDISPNELINDIRLQRAAILIRSRADSLTQISYSVGFNEQSYFAKRFRKKYGVSPSEYANT</sequence>
<evidence type="ECO:0000256" key="8">
    <source>
        <dbReference type="PROSITE-ProRule" id="PRU00339"/>
    </source>
</evidence>
<dbReference type="InterPro" id="IPR018062">
    <property type="entry name" value="HTH_AraC-typ_CS"/>
</dbReference>
<proteinExistence type="predicted"/>
<comment type="caution">
    <text evidence="15">The sequence shown here is derived from an EMBL/GenBank/DDBJ whole genome shotgun (WGS) entry which is preliminary data.</text>
</comment>
<dbReference type="InterPro" id="IPR018060">
    <property type="entry name" value="HTH_AraC"/>
</dbReference>
<dbReference type="Pfam" id="PF02518">
    <property type="entry name" value="HATPase_c"/>
    <property type="match status" value="1"/>
</dbReference>
<dbReference type="PRINTS" id="PR00344">
    <property type="entry name" value="BCTRLSENSOR"/>
</dbReference>
<evidence type="ECO:0000313" key="16">
    <source>
        <dbReference type="Proteomes" id="UP001264980"/>
    </source>
</evidence>
<feature type="coiled-coil region" evidence="9">
    <location>
        <begin position="331"/>
        <end position="369"/>
    </location>
</feature>
<feature type="domain" description="Histidine kinase" evidence="13">
    <location>
        <begin position="423"/>
        <end position="642"/>
    </location>
</feature>
<dbReference type="InterPro" id="IPR003594">
    <property type="entry name" value="HATPase_dom"/>
</dbReference>
<keyword evidence="5" id="KW-0238">DNA-binding</keyword>
<evidence type="ECO:0000259" key="13">
    <source>
        <dbReference type="PROSITE" id="PS50109"/>
    </source>
</evidence>
<keyword evidence="4" id="KW-0805">Transcription regulation</keyword>
<dbReference type="SMART" id="SM00028">
    <property type="entry name" value="TPR"/>
    <property type="match status" value="4"/>
</dbReference>
<gene>
    <name evidence="15" type="ORF">J2W84_001899</name>
</gene>
<evidence type="ECO:0000313" key="15">
    <source>
        <dbReference type="EMBL" id="MDR6804853.1"/>
    </source>
</evidence>
<keyword evidence="3 7" id="KW-0597">Phosphoprotein</keyword>
<dbReference type="SUPFAM" id="SSF52172">
    <property type="entry name" value="CheY-like"/>
    <property type="match status" value="1"/>
</dbReference>
<name>A0ABU1QUL3_9BACT</name>
<dbReference type="SUPFAM" id="SSF46689">
    <property type="entry name" value="Homeodomain-like"/>
    <property type="match status" value="1"/>
</dbReference>
<dbReference type="PANTHER" id="PTHR43547">
    <property type="entry name" value="TWO-COMPONENT HISTIDINE KINASE"/>
    <property type="match status" value="1"/>
</dbReference>
<dbReference type="InterPro" id="IPR019734">
    <property type="entry name" value="TPR_rpt"/>
</dbReference>
<feature type="signal peptide" evidence="11">
    <location>
        <begin position="1"/>
        <end position="28"/>
    </location>
</feature>
<feature type="modified residue" description="4-aspartylphosphate" evidence="7">
    <location>
        <position position="730"/>
    </location>
</feature>
<dbReference type="InterPro" id="IPR003661">
    <property type="entry name" value="HisK_dim/P_dom"/>
</dbReference>
<feature type="repeat" description="TPR" evidence="8">
    <location>
        <begin position="135"/>
        <end position="168"/>
    </location>
</feature>
<feature type="domain" description="Response regulatory" evidence="14">
    <location>
        <begin position="682"/>
        <end position="797"/>
    </location>
</feature>
<evidence type="ECO:0000256" key="2">
    <source>
        <dbReference type="ARBA" id="ARBA00012438"/>
    </source>
</evidence>
<dbReference type="InterPro" id="IPR011990">
    <property type="entry name" value="TPR-like_helical_dom_sf"/>
</dbReference>
<dbReference type="Gene3D" id="1.10.287.130">
    <property type="match status" value="1"/>
</dbReference>
<comment type="catalytic activity">
    <reaction evidence="1">
        <text>ATP + protein L-histidine = ADP + protein N-phospho-L-histidine.</text>
        <dbReference type="EC" id="2.7.13.3"/>
    </reaction>
</comment>
<keyword evidence="15" id="KW-0808">Transferase</keyword>
<dbReference type="CDD" id="cd00082">
    <property type="entry name" value="HisKA"/>
    <property type="match status" value="1"/>
</dbReference>
<keyword evidence="15" id="KW-0418">Kinase</keyword>
<dbReference type="EMBL" id="JAVDTI010000002">
    <property type="protein sequence ID" value="MDR6804853.1"/>
    <property type="molecule type" value="Genomic_DNA"/>
</dbReference>
<keyword evidence="10" id="KW-0472">Membrane</keyword>
<evidence type="ECO:0000256" key="1">
    <source>
        <dbReference type="ARBA" id="ARBA00000085"/>
    </source>
</evidence>
<dbReference type="SUPFAM" id="SSF47384">
    <property type="entry name" value="Homodimeric domain of signal transducing histidine kinase"/>
    <property type="match status" value="1"/>
</dbReference>
<dbReference type="SUPFAM" id="SSF55874">
    <property type="entry name" value="ATPase domain of HSP90 chaperone/DNA topoisomerase II/histidine kinase"/>
    <property type="match status" value="1"/>
</dbReference>
<dbReference type="PANTHER" id="PTHR43547:SF2">
    <property type="entry name" value="HYBRID SIGNAL TRANSDUCTION HISTIDINE KINASE C"/>
    <property type="match status" value="1"/>
</dbReference>
<evidence type="ECO:0000256" key="6">
    <source>
        <dbReference type="ARBA" id="ARBA00023163"/>
    </source>
</evidence>
<dbReference type="InterPro" id="IPR009057">
    <property type="entry name" value="Homeodomain-like_sf"/>
</dbReference>
<dbReference type="CDD" id="cd17574">
    <property type="entry name" value="REC_OmpR"/>
    <property type="match status" value="1"/>
</dbReference>
<evidence type="ECO:0000256" key="9">
    <source>
        <dbReference type="SAM" id="Coils"/>
    </source>
</evidence>
<dbReference type="Pfam" id="PF00512">
    <property type="entry name" value="HisKA"/>
    <property type="match status" value="1"/>
</dbReference>
<dbReference type="InterPro" id="IPR001789">
    <property type="entry name" value="Sig_transdc_resp-reg_receiver"/>
</dbReference>
<protein>
    <recommendedName>
        <fullName evidence="2">histidine kinase</fullName>
        <ecNumber evidence="2">2.7.13.3</ecNumber>
    </recommendedName>
</protein>
<dbReference type="Gene3D" id="1.10.10.60">
    <property type="entry name" value="Homeodomain-like"/>
    <property type="match status" value="1"/>
</dbReference>
<evidence type="ECO:0000256" key="11">
    <source>
        <dbReference type="SAM" id="SignalP"/>
    </source>
</evidence>
<dbReference type="Gene3D" id="3.40.50.2300">
    <property type="match status" value="1"/>
</dbReference>
<accession>A0ABU1QUL3</accession>
<feature type="chain" id="PRO_5046157204" description="histidine kinase" evidence="11">
    <location>
        <begin position="29"/>
        <end position="928"/>
    </location>
</feature>
<feature type="transmembrane region" description="Helical" evidence="10">
    <location>
        <begin position="370"/>
        <end position="388"/>
    </location>
</feature>
<organism evidence="15 16">
    <name type="scientific">Dyadobacter fermentans</name>
    <dbReference type="NCBI Taxonomy" id="94254"/>
    <lineage>
        <taxon>Bacteria</taxon>
        <taxon>Pseudomonadati</taxon>
        <taxon>Bacteroidota</taxon>
        <taxon>Cytophagia</taxon>
        <taxon>Cytophagales</taxon>
        <taxon>Spirosomataceae</taxon>
        <taxon>Dyadobacter</taxon>
    </lineage>
</organism>
<keyword evidence="8" id="KW-0802">TPR repeat</keyword>
<keyword evidence="10" id="KW-0812">Transmembrane</keyword>
<dbReference type="RefSeq" id="WP_309982119.1">
    <property type="nucleotide sequence ID" value="NZ_JAVDTI010000002.1"/>
</dbReference>
<dbReference type="InterPro" id="IPR011006">
    <property type="entry name" value="CheY-like_superfamily"/>
</dbReference>
<evidence type="ECO:0000259" key="12">
    <source>
        <dbReference type="PROSITE" id="PS01124"/>
    </source>
</evidence>
<reference evidence="15 16" key="1">
    <citation type="submission" date="2023-07" db="EMBL/GenBank/DDBJ databases">
        <title>Sorghum-associated microbial communities from plants grown in Nebraska, USA.</title>
        <authorList>
            <person name="Schachtman D."/>
        </authorList>
    </citation>
    <scope>NUCLEOTIDE SEQUENCE [LARGE SCALE GENOMIC DNA]</scope>
    <source>
        <strain evidence="15 16">BE57</strain>
    </source>
</reference>
<dbReference type="Gene3D" id="3.30.565.10">
    <property type="entry name" value="Histidine kinase-like ATPase, C-terminal domain"/>
    <property type="match status" value="1"/>
</dbReference>
<dbReference type="PROSITE" id="PS50110">
    <property type="entry name" value="RESPONSE_REGULATORY"/>
    <property type="match status" value="1"/>
</dbReference>
<dbReference type="Gene3D" id="1.25.40.10">
    <property type="entry name" value="Tetratricopeptide repeat domain"/>
    <property type="match status" value="2"/>
</dbReference>
<dbReference type="PROSITE" id="PS00041">
    <property type="entry name" value="HTH_ARAC_FAMILY_1"/>
    <property type="match status" value="1"/>
</dbReference>
<dbReference type="Pfam" id="PF00072">
    <property type="entry name" value="Response_reg"/>
    <property type="match status" value="1"/>
</dbReference>
<dbReference type="InterPro" id="IPR005467">
    <property type="entry name" value="His_kinase_dom"/>
</dbReference>
<dbReference type="InterPro" id="IPR036890">
    <property type="entry name" value="HATPase_C_sf"/>
</dbReference>
<dbReference type="PROSITE" id="PS50005">
    <property type="entry name" value="TPR"/>
    <property type="match status" value="2"/>
</dbReference>
<keyword evidence="9" id="KW-0175">Coiled coil</keyword>
<dbReference type="EC" id="2.7.13.3" evidence="2"/>
<dbReference type="GO" id="GO:0016301">
    <property type="term" value="F:kinase activity"/>
    <property type="evidence" value="ECO:0007669"/>
    <property type="project" value="UniProtKB-KW"/>
</dbReference>
<dbReference type="PROSITE" id="PS01124">
    <property type="entry name" value="HTH_ARAC_FAMILY_2"/>
    <property type="match status" value="1"/>
</dbReference>
<keyword evidence="6" id="KW-0804">Transcription</keyword>
<evidence type="ECO:0000256" key="3">
    <source>
        <dbReference type="ARBA" id="ARBA00022553"/>
    </source>
</evidence>
<keyword evidence="10" id="KW-1133">Transmembrane helix</keyword>
<dbReference type="SUPFAM" id="SSF48452">
    <property type="entry name" value="TPR-like"/>
    <property type="match status" value="2"/>
</dbReference>
<evidence type="ECO:0000256" key="4">
    <source>
        <dbReference type="ARBA" id="ARBA00023015"/>
    </source>
</evidence>
<evidence type="ECO:0000256" key="10">
    <source>
        <dbReference type="SAM" id="Phobius"/>
    </source>
</evidence>
<evidence type="ECO:0000256" key="7">
    <source>
        <dbReference type="PROSITE-ProRule" id="PRU00169"/>
    </source>
</evidence>
<dbReference type="SMART" id="SM00448">
    <property type="entry name" value="REC"/>
    <property type="match status" value="1"/>
</dbReference>
<evidence type="ECO:0000256" key="5">
    <source>
        <dbReference type="ARBA" id="ARBA00023125"/>
    </source>
</evidence>
<dbReference type="Pfam" id="PF13374">
    <property type="entry name" value="TPR_10"/>
    <property type="match status" value="1"/>
</dbReference>